<dbReference type="GO" id="GO:0003677">
    <property type="term" value="F:DNA binding"/>
    <property type="evidence" value="ECO:0007669"/>
    <property type="project" value="UniProtKB-KW"/>
</dbReference>
<dbReference type="Pfam" id="PF04542">
    <property type="entry name" value="Sigma70_r2"/>
    <property type="match status" value="1"/>
</dbReference>
<evidence type="ECO:0000256" key="2">
    <source>
        <dbReference type="ARBA" id="ARBA00023015"/>
    </source>
</evidence>
<dbReference type="InterPro" id="IPR007630">
    <property type="entry name" value="RNA_pol_sigma70_r4"/>
</dbReference>
<protein>
    <recommendedName>
        <fullName evidence="6">RNA polymerase sigma factor</fullName>
    </recommendedName>
</protein>
<keyword evidence="4 6" id="KW-0238">DNA-binding</keyword>
<dbReference type="InterPro" id="IPR036388">
    <property type="entry name" value="WH-like_DNA-bd_sf"/>
</dbReference>
<dbReference type="GO" id="GO:0016987">
    <property type="term" value="F:sigma factor activity"/>
    <property type="evidence" value="ECO:0007669"/>
    <property type="project" value="UniProtKB-KW"/>
</dbReference>
<keyword evidence="5 6" id="KW-0804">Transcription</keyword>
<gene>
    <name evidence="9" type="ORF">H0486_15545</name>
</gene>
<evidence type="ECO:0000259" key="7">
    <source>
        <dbReference type="Pfam" id="PF04542"/>
    </source>
</evidence>
<dbReference type="InterPro" id="IPR014284">
    <property type="entry name" value="RNA_pol_sigma-70_dom"/>
</dbReference>
<proteinExistence type="inferred from homology"/>
<evidence type="ECO:0000313" key="9">
    <source>
        <dbReference type="EMBL" id="MBB2184294.1"/>
    </source>
</evidence>
<comment type="caution">
    <text evidence="9">The sequence shown here is derived from an EMBL/GenBank/DDBJ whole genome shotgun (WGS) entry which is preliminary data.</text>
</comment>
<dbReference type="Proteomes" id="UP000574276">
    <property type="component" value="Unassembled WGS sequence"/>
</dbReference>
<reference evidence="9 10" key="1">
    <citation type="submission" date="2020-07" db="EMBL/GenBank/DDBJ databases">
        <title>Characterization and genome sequencing of isolate MD1, a novel member within the family Lachnospiraceae.</title>
        <authorList>
            <person name="Rettenmaier R."/>
            <person name="Di Bello L."/>
            <person name="Zinser C."/>
            <person name="Scheitz K."/>
            <person name="Liebl W."/>
            <person name="Zverlov V."/>
        </authorList>
    </citation>
    <scope>NUCLEOTIDE SEQUENCE [LARGE SCALE GENOMIC DNA]</scope>
    <source>
        <strain evidence="9 10">MD1</strain>
    </source>
</reference>
<dbReference type="RefSeq" id="WP_228353878.1">
    <property type="nucleotide sequence ID" value="NZ_JACEGA010000001.1"/>
</dbReference>
<keyword evidence="2 6" id="KW-0805">Transcription regulation</keyword>
<sequence>MGFNQNDQSDFIDKLCSNTWNELYRFIYYKVQNREEAQDITQETYVRAISYLQRNNVKVSNNVAYLKAIALNIIRDHWRMKKRRGYYYNIEDVSPEQIAEEDFSDFIHERAIIEKAMKLLTEEQQQVLTLRIIEGYSVSETAERMKRKEGYVRVLQFRAIKALTKILKREDK</sequence>
<dbReference type="SUPFAM" id="SSF88659">
    <property type="entry name" value="Sigma3 and sigma4 domains of RNA polymerase sigma factors"/>
    <property type="match status" value="1"/>
</dbReference>
<evidence type="ECO:0000256" key="1">
    <source>
        <dbReference type="ARBA" id="ARBA00010641"/>
    </source>
</evidence>
<dbReference type="PANTHER" id="PTHR43133:SF57">
    <property type="entry name" value="RNA POLYMERASE SIGMA-70 FACTOR"/>
    <property type="match status" value="1"/>
</dbReference>
<organism evidence="9 10">
    <name type="scientific">Variimorphobacter saccharofermentans</name>
    <dbReference type="NCBI Taxonomy" id="2755051"/>
    <lineage>
        <taxon>Bacteria</taxon>
        <taxon>Bacillati</taxon>
        <taxon>Bacillota</taxon>
        <taxon>Clostridia</taxon>
        <taxon>Lachnospirales</taxon>
        <taxon>Lachnospiraceae</taxon>
        <taxon>Variimorphobacter</taxon>
    </lineage>
</organism>
<dbReference type="Pfam" id="PF04545">
    <property type="entry name" value="Sigma70_r4"/>
    <property type="match status" value="1"/>
</dbReference>
<dbReference type="SUPFAM" id="SSF88946">
    <property type="entry name" value="Sigma2 domain of RNA polymerase sigma factors"/>
    <property type="match status" value="1"/>
</dbReference>
<dbReference type="NCBIfam" id="TIGR02937">
    <property type="entry name" value="sigma70-ECF"/>
    <property type="match status" value="1"/>
</dbReference>
<keyword evidence="10" id="KW-1185">Reference proteome</keyword>
<dbReference type="InterPro" id="IPR013325">
    <property type="entry name" value="RNA_pol_sigma_r2"/>
</dbReference>
<feature type="domain" description="RNA polymerase sigma-70 region 4" evidence="8">
    <location>
        <begin position="116"/>
        <end position="163"/>
    </location>
</feature>
<keyword evidence="3 6" id="KW-0731">Sigma factor</keyword>
<evidence type="ECO:0000259" key="8">
    <source>
        <dbReference type="Pfam" id="PF04545"/>
    </source>
</evidence>
<dbReference type="Gene3D" id="1.10.1740.10">
    <property type="match status" value="1"/>
</dbReference>
<evidence type="ECO:0000256" key="3">
    <source>
        <dbReference type="ARBA" id="ARBA00023082"/>
    </source>
</evidence>
<dbReference type="InterPro" id="IPR013324">
    <property type="entry name" value="RNA_pol_sigma_r3/r4-like"/>
</dbReference>
<comment type="similarity">
    <text evidence="1 6">Belongs to the sigma-70 factor family. ECF subfamily.</text>
</comment>
<dbReference type="AlphaFoldDB" id="A0A839K369"/>
<evidence type="ECO:0000256" key="5">
    <source>
        <dbReference type="ARBA" id="ARBA00023163"/>
    </source>
</evidence>
<dbReference type="GO" id="GO:0006352">
    <property type="term" value="P:DNA-templated transcription initiation"/>
    <property type="evidence" value="ECO:0007669"/>
    <property type="project" value="InterPro"/>
</dbReference>
<evidence type="ECO:0000313" key="10">
    <source>
        <dbReference type="Proteomes" id="UP000574276"/>
    </source>
</evidence>
<dbReference type="CDD" id="cd06171">
    <property type="entry name" value="Sigma70_r4"/>
    <property type="match status" value="1"/>
</dbReference>
<dbReference type="EMBL" id="JACEGA010000001">
    <property type="protein sequence ID" value="MBB2184294.1"/>
    <property type="molecule type" value="Genomic_DNA"/>
</dbReference>
<dbReference type="InterPro" id="IPR039425">
    <property type="entry name" value="RNA_pol_sigma-70-like"/>
</dbReference>
<dbReference type="Gene3D" id="1.10.10.10">
    <property type="entry name" value="Winged helix-like DNA-binding domain superfamily/Winged helix DNA-binding domain"/>
    <property type="match status" value="1"/>
</dbReference>
<dbReference type="InterPro" id="IPR007627">
    <property type="entry name" value="RNA_pol_sigma70_r2"/>
</dbReference>
<dbReference type="PANTHER" id="PTHR43133">
    <property type="entry name" value="RNA POLYMERASE ECF-TYPE SIGMA FACTO"/>
    <property type="match status" value="1"/>
</dbReference>
<dbReference type="PROSITE" id="PS01063">
    <property type="entry name" value="SIGMA70_ECF"/>
    <property type="match status" value="1"/>
</dbReference>
<evidence type="ECO:0000256" key="4">
    <source>
        <dbReference type="ARBA" id="ARBA00023125"/>
    </source>
</evidence>
<evidence type="ECO:0000256" key="6">
    <source>
        <dbReference type="RuleBase" id="RU000716"/>
    </source>
</evidence>
<accession>A0A839K369</accession>
<feature type="domain" description="RNA polymerase sigma-70 region 2" evidence="7">
    <location>
        <begin position="22"/>
        <end position="84"/>
    </location>
</feature>
<dbReference type="InterPro" id="IPR000838">
    <property type="entry name" value="RNA_pol_sigma70_ECF_CS"/>
</dbReference>
<name>A0A839K369_9FIRM</name>